<accession>A0A3B0TAT8</accession>
<reference evidence="2" key="1">
    <citation type="submission" date="2018-06" db="EMBL/GenBank/DDBJ databases">
        <authorList>
            <person name="Zhirakovskaya E."/>
        </authorList>
    </citation>
    <scope>NUCLEOTIDE SEQUENCE</scope>
</reference>
<sequence length="250" mass="28214">MLVQPAMAERMVTDLSRNVIEITSRFSGTELLIFGAIERNIIQREGGHTVVVEGIDYDIIVVVQSERNDMIIRRKELVGPIWVNKDFRMLRDVQGYYAVTTTGPLKKILSKEQWKLLAVGLDQIKIDFGETASGEEEKAYRDGFIRNMKAKKLYSQQIGTISVLDDILFRAILEFPANMPVGNYQVDVHLVRDGEVILSVQSPLEVGKTGLERLIYRFAHEQPAYYGIMAVIVALFAGWLGGFISRKMSG</sequence>
<evidence type="ECO:0000313" key="2">
    <source>
        <dbReference type="EMBL" id="VAW05934.1"/>
    </source>
</evidence>
<protein>
    <recommendedName>
        <fullName evidence="3">Transmembrane protein</fullName>
    </recommendedName>
</protein>
<dbReference type="EMBL" id="UOEJ01000224">
    <property type="protein sequence ID" value="VAW05934.1"/>
    <property type="molecule type" value="Genomic_DNA"/>
</dbReference>
<keyword evidence="1" id="KW-0472">Membrane</keyword>
<name>A0A3B0TAT8_9ZZZZ</name>
<gene>
    <name evidence="2" type="ORF">MNBD_ALPHA01-1216</name>
</gene>
<organism evidence="2">
    <name type="scientific">hydrothermal vent metagenome</name>
    <dbReference type="NCBI Taxonomy" id="652676"/>
    <lineage>
        <taxon>unclassified sequences</taxon>
        <taxon>metagenomes</taxon>
        <taxon>ecological metagenomes</taxon>
    </lineage>
</organism>
<dbReference type="AlphaFoldDB" id="A0A3B0TAT8"/>
<feature type="transmembrane region" description="Helical" evidence="1">
    <location>
        <begin position="224"/>
        <end position="244"/>
    </location>
</feature>
<proteinExistence type="predicted"/>
<evidence type="ECO:0000256" key="1">
    <source>
        <dbReference type="SAM" id="Phobius"/>
    </source>
</evidence>
<dbReference type="Pfam" id="PF09608">
    <property type="entry name" value="Alph_Pro_TM"/>
    <property type="match status" value="1"/>
</dbReference>
<evidence type="ECO:0008006" key="3">
    <source>
        <dbReference type="Google" id="ProtNLM"/>
    </source>
</evidence>
<keyword evidence="1" id="KW-0812">Transmembrane</keyword>
<keyword evidence="1" id="KW-1133">Transmembrane helix</keyword>
<dbReference type="InterPro" id="IPR019088">
    <property type="entry name" value="CHP02186-rel_TM"/>
</dbReference>